<organism evidence="1">
    <name type="scientific">Rhizophora mucronata</name>
    <name type="common">Asiatic mangrove</name>
    <dbReference type="NCBI Taxonomy" id="61149"/>
    <lineage>
        <taxon>Eukaryota</taxon>
        <taxon>Viridiplantae</taxon>
        <taxon>Streptophyta</taxon>
        <taxon>Embryophyta</taxon>
        <taxon>Tracheophyta</taxon>
        <taxon>Spermatophyta</taxon>
        <taxon>Magnoliopsida</taxon>
        <taxon>eudicotyledons</taxon>
        <taxon>Gunneridae</taxon>
        <taxon>Pentapetalae</taxon>
        <taxon>rosids</taxon>
        <taxon>fabids</taxon>
        <taxon>Malpighiales</taxon>
        <taxon>Rhizophoraceae</taxon>
        <taxon>Rhizophora</taxon>
    </lineage>
</organism>
<proteinExistence type="predicted"/>
<protein>
    <submittedName>
        <fullName evidence="1">Uncharacterized protein</fullName>
    </submittedName>
</protein>
<sequence length="21" mass="2466">MYVWIIGFLLSLFDFSVINTS</sequence>
<accession>A0A2P2NPY7</accession>
<reference evidence="1" key="1">
    <citation type="submission" date="2018-02" db="EMBL/GenBank/DDBJ databases">
        <title>Rhizophora mucronata_Transcriptome.</title>
        <authorList>
            <person name="Meera S.P."/>
            <person name="Sreeshan A."/>
            <person name="Augustine A."/>
        </authorList>
    </citation>
    <scope>NUCLEOTIDE SEQUENCE</scope>
    <source>
        <tissue evidence="1">Leaf</tissue>
    </source>
</reference>
<evidence type="ECO:0000313" key="1">
    <source>
        <dbReference type="EMBL" id="MBX44484.1"/>
    </source>
</evidence>
<dbReference type="AlphaFoldDB" id="A0A2P2NPY7"/>
<name>A0A2P2NPY7_RHIMU</name>
<dbReference type="EMBL" id="GGEC01064000">
    <property type="protein sequence ID" value="MBX44484.1"/>
    <property type="molecule type" value="Transcribed_RNA"/>
</dbReference>